<keyword evidence="3" id="KW-1185">Reference proteome</keyword>
<feature type="chain" id="PRO_5045021925" evidence="1">
    <location>
        <begin position="27"/>
        <end position="596"/>
    </location>
</feature>
<sequence length="596" mass="66758">MKITNLAGAAPLAVLALCLLCSGATARSVLDDLNGLEDTVVDIGVEPAAHSIFKRSALVEDIMGPLSRNVRQVDEKTRSMLVYHHMKILHSILEMLLGGNPRVDIFQFINWDKTIQIDQLFYVKPKTVWEARRVILAARRLGMHVRATGAGHSRSPLYVDEGNIMMDVRDLQRHDGPFMELNQERPGRDFKTVTAMTGVYEVELNEFMTKEGVAILAQPLNDQETLGGMVAASTHGSTWSAPTYSGIVVEMRLLDSHGRLRRFTKEDHPMIMKAASCNLGMFGIMYDITIKVEPTFVVKAENRFVRLGDLMLNKDALRAQVTGSFLTEISWFPFNKISDAAAEEYSRTGAIPDDWSAADDTVWLRTINRAQQSEYQGQTILGPSYLPTKGSLSGGNVTGLLRGRGAIDIAKKLSPKSFHYLVNAFPVILPPRWGTETSAAFMLNIDNSFDRVYRAFNFMISRSEQQIRDNGTTPMNALLPRFFQNHECFLCPGNAEIQMPNDSGRTLVIDFLAPPAQQGFYKAAADFVEFFKNEKVRPHWAKRHDNIAGIIDHVKDVYGSLLPGFSEQKRLARVDPCDMFMNSYLIAIFGRSQSCY</sequence>
<dbReference type="InterPro" id="IPR016169">
    <property type="entry name" value="FAD-bd_PCMH_sub2"/>
</dbReference>
<evidence type="ECO:0000313" key="4">
    <source>
        <dbReference type="RefSeq" id="XP_012946738.1"/>
    </source>
</evidence>
<feature type="signal peptide" evidence="1">
    <location>
        <begin position="1"/>
        <end position="26"/>
    </location>
</feature>
<dbReference type="PANTHER" id="PTHR43762">
    <property type="entry name" value="L-GULONOLACTONE OXIDASE"/>
    <property type="match status" value="1"/>
</dbReference>
<feature type="domain" description="FAD-binding PCMH-type" evidence="2">
    <location>
        <begin position="115"/>
        <end position="295"/>
    </location>
</feature>
<evidence type="ECO:0000256" key="1">
    <source>
        <dbReference type="SAM" id="SignalP"/>
    </source>
</evidence>
<organism evidence="3 5">
    <name type="scientific">Aplysia californica</name>
    <name type="common">California sea hare</name>
    <dbReference type="NCBI Taxonomy" id="6500"/>
    <lineage>
        <taxon>Eukaryota</taxon>
        <taxon>Metazoa</taxon>
        <taxon>Spiralia</taxon>
        <taxon>Lophotrochozoa</taxon>
        <taxon>Mollusca</taxon>
        <taxon>Gastropoda</taxon>
        <taxon>Heterobranchia</taxon>
        <taxon>Euthyneura</taxon>
        <taxon>Tectipleura</taxon>
        <taxon>Aplysiida</taxon>
        <taxon>Aplysioidea</taxon>
        <taxon>Aplysiidae</taxon>
        <taxon>Aplysia</taxon>
    </lineage>
</organism>
<proteinExistence type="predicted"/>
<reference evidence="4 5" key="1">
    <citation type="submission" date="2025-05" db="UniProtKB">
        <authorList>
            <consortium name="RefSeq"/>
        </authorList>
    </citation>
    <scope>IDENTIFICATION</scope>
</reference>
<dbReference type="InterPro" id="IPR010031">
    <property type="entry name" value="FAD_lactone_oxidase-like"/>
</dbReference>
<evidence type="ECO:0000259" key="2">
    <source>
        <dbReference type="PROSITE" id="PS51387"/>
    </source>
</evidence>
<dbReference type="RefSeq" id="XP_012946738.1">
    <property type="nucleotide sequence ID" value="XM_013091284.1"/>
</dbReference>
<dbReference type="SUPFAM" id="SSF56176">
    <property type="entry name" value="FAD-binding/transporter-associated domain-like"/>
    <property type="match status" value="1"/>
</dbReference>
<keyword evidence="1" id="KW-0732">Signal</keyword>
<dbReference type="PROSITE" id="PS51387">
    <property type="entry name" value="FAD_PCMH"/>
    <property type="match status" value="1"/>
</dbReference>
<gene>
    <name evidence="4 5" type="primary">LOC101860474</name>
</gene>
<dbReference type="InterPro" id="IPR016167">
    <property type="entry name" value="FAD-bd_PCMH_sub1"/>
</dbReference>
<dbReference type="Proteomes" id="UP000694888">
    <property type="component" value="Unplaced"/>
</dbReference>
<evidence type="ECO:0000313" key="5">
    <source>
        <dbReference type="RefSeq" id="XP_012946739.1"/>
    </source>
</evidence>
<dbReference type="Pfam" id="PF01565">
    <property type="entry name" value="FAD_binding_4"/>
    <property type="match status" value="1"/>
</dbReference>
<evidence type="ECO:0000313" key="3">
    <source>
        <dbReference type="Proteomes" id="UP000694888"/>
    </source>
</evidence>
<dbReference type="GeneID" id="101860474"/>
<dbReference type="RefSeq" id="XP_012946739.1">
    <property type="nucleotide sequence ID" value="XM_013091285.1"/>
</dbReference>
<dbReference type="PANTHER" id="PTHR43762:SF1">
    <property type="entry name" value="D-ARABINONO-1,4-LACTONE OXIDASE"/>
    <property type="match status" value="1"/>
</dbReference>
<accession>A0ABM1AFP5</accession>
<dbReference type="Gene3D" id="3.30.43.10">
    <property type="entry name" value="Uridine Diphospho-n-acetylenolpyruvylglucosamine Reductase, domain 2"/>
    <property type="match status" value="1"/>
</dbReference>
<name>A0ABM1AFP5_APLCA</name>
<dbReference type="InterPro" id="IPR006094">
    <property type="entry name" value="Oxid_FAD_bind_N"/>
</dbReference>
<protein>
    <submittedName>
        <fullName evidence="4 5">Uncharacterized protein LOC101860474</fullName>
    </submittedName>
</protein>
<dbReference type="InterPro" id="IPR016166">
    <property type="entry name" value="FAD-bd_PCMH"/>
</dbReference>
<dbReference type="InterPro" id="IPR036318">
    <property type="entry name" value="FAD-bd_PCMH-like_sf"/>
</dbReference>
<dbReference type="Gene3D" id="3.30.465.10">
    <property type="match status" value="1"/>
</dbReference>